<evidence type="ECO:0000256" key="1">
    <source>
        <dbReference type="SAM" id="MobiDB-lite"/>
    </source>
</evidence>
<protein>
    <submittedName>
        <fullName evidence="2">Uncharacterized protein</fullName>
    </submittedName>
</protein>
<comment type="caution">
    <text evidence="2">The sequence shown here is derived from an EMBL/GenBank/DDBJ whole genome shotgun (WGS) entry which is preliminary data.</text>
</comment>
<dbReference type="AlphaFoldDB" id="A0A4Z2EUQ8"/>
<accession>A0A4Z2EUQ8</accession>
<reference evidence="2 3" key="1">
    <citation type="submission" date="2019-03" db="EMBL/GenBank/DDBJ databases">
        <title>First draft genome of Liparis tanakae, snailfish: a comprehensive survey of snailfish specific genes.</title>
        <authorList>
            <person name="Kim W."/>
            <person name="Song I."/>
            <person name="Jeong J.-H."/>
            <person name="Kim D."/>
            <person name="Kim S."/>
            <person name="Ryu S."/>
            <person name="Song J.Y."/>
            <person name="Lee S.K."/>
        </authorList>
    </citation>
    <scope>NUCLEOTIDE SEQUENCE [LARGE SCALE GENOMIC DNA]</scope>
    <source>
        <tissue evidence="2">Muscle</tissue>
    </source>
</reference>
<feature type="compositionally biased region" description="Basic and acidic residues" evidence="1">
    <location>
        <begin position="48"/>
        <end position="62"/>
    </location>
</feature>
<evidence type="ECO:0000313" key="3">
    <source>
        <dbReference type="Proteomes" id="UP000314294"/>
    </source>
</evidence>
<feature type="region of interest" description="Disordered" evidence="1">
    <location>
        <begin position="13"/>
        <end position="62"/>
    </location>
</feature>
<keyword evidence="3" id="KW-1185">Reference proteome</keyword>
<proteinExistence type="predicted"/>
<dbReference type="EMBL" id="SRLO01002638">
    <property type="protein sequence ID" value="TNN32529.1"/>
    <property type="molecule type" value="Genomic_DNA"/>
</dbReference>
<sequence>MLSIGELPKCVWVSSGGADGTVGTPGARLEEKKKASDGSQSQMSPAAAERHMAHFTRETDHL</sequence>
<organism evidence="2 3">
    <name type="scientific">Liparis tanakae</name>
    <name type="common">Tanaka's snailfish</name>
    <dbReference type="NCBI Taxonomy" id="230148"/>
    <lineage>
        <taxon>Eukaryota</taxon>
        <taxon>Metazoa</taxon>
        <taxon>Chordata</taxon>
        <taxon>Craniata</taxon>
        <taxon>Vertebrata</taxon>
        <taxon>Euteleostomi</taxon>
        <taxon>Actinopterygii</taxon>
        <taxon>Neopterygii</taxon>
        <taxon>Teleostei</taxon>
        <taxon>Neoteleostei</taxon>
        <taxon>Acanthomorphata</taxon>
        <taxon>Eupercaria</taxon>
        <taxon>Perciformes</taxon>
        <taxon>Cottioidei</taxon>
        <taxon>Cottales</taxon>
        <taxon>Liparidae</taxon>
        <taxon>Liparis</taxon>
    </lineage>
</organism>
<gene>
    <name evidence="2" type="ORF">EYF80_057309</name>
</gene>
<name>A0A4Z2EUQ8_9TELE</name>
<dbReference type="Proteomes" id="UP000314294">
    <property type="component" value="Unassembled WGS sequence"/>
</dbReference>
<evidence type="ECO:0000313" key="2">
    <source>
        <dbReference type="EMBL" id="TNN32529.1"/>
    </source>
</evidence>